<evidence type="ECO:0000313" key="3">
    <source>
        <dbReference type="Proteomes" id="UP001362999"/>
    </source>
</evidence>
<organism evidence="2 3">
    <name type="scientific">Favolaschia claudopus</name>
    <dbReference type="NCBI Taxonomy" id="2862362"/>
    <lineage>
        <taxon>Eukaryota</taxon>
        <taxon>Fungi</taxon>
        <taxon>Dikarya</taxon>
        <taxon>Basidiomycota</taxon>
        <taxon>Agaricomycotina</taxon>
        <taxon>Agaricomycetes</taxon>
        <taxon>Agaricomycetidae</taxon>
        <taxon>Agaricales</taxon>
        <taxon>Marasmiineae</taxon>
        <taxon>Mycenaceae</taxon>
        <taxon>Favolaschia</taxon>
    </lineage>
</organism>
<evidence type="ECO:0000313" key="2">
    <source>
        <dbReference type="EMBL" id="KAK7048014.1"/>
    </source>
</evidence>
<dbReference type="EMBL" id="JAWWNJ010000009">
    <property type="protein sequence ID" value="KAK7048014.1"/>
    <property type="molecule type" value="Genomic_DNA"/>
</dbReference>
<reference evidence="2 3" key="1">
    <citation type="journal article" date="2024" name="J Genomics">
        <title>Draft genome sequencing and assembly of Favolaschia claudopus CIRM-BRFM 2984 isolated from oak limbs.</title>
        <authorList>
            <person name="Navarro D."/>
            <person name="Drula E."/>
            <person name="Chaduli D."/>
            <person name="Cazenave R."/>
            <person name="Ahrendt S."/>
            <person name="Wang J."/>
            <person name="Lipzen A."/>
            <person name="Daum C."/>
            <person name="Barry K."/>
            <person name="Grigoriev I.V."/>
            <person name="Favel A."/>
            <person name="Rosso M.N."/>
            <person name="Martin F."/>
        </authorList>
    </citation>
    <scope>NUCLEOTIDE SEQUENCE [LARGE SCALE GENOMIC DNA]</scope>
    <source>
        <strain evidence="2 3">CIRM-BRFM 2984</strain>
    </source>
</reference>
<name>A0AAW0D9G6_9AGAR</name>
<evidence type="ECO:0000256" key="1">
    <source>
        <dbReference type="SAM" id="MobiDB-lite"/>
    </source>
</evidence>
<gene>
    <name evidence="2" type="ORF">R3P38DRAFT_3617611</name>
</gene>
<proteinExistence type="predicted"/>
<feature type="region of interest" description="Disordered" evidence="1">
    <location>
        <begin position="835"/>
        <end position="854"/>
    </location>
</feature>
<dbReference type="Proteomes" id="UP001362999">
    <property type="component" value="Unassembled WGS sequence"/>
</dbReference>
<keyword evidence="3" id="KW-1185">Reference proteome</keyword>
<comment type="caution">
    <text evidence="2">The sequence shown here is derived from an EMBL/GenBank/DDBJ whole genome shotgun (WGS) entry which is preliminary data.</text>
</comment>
<sequence length="854" mass="95522">MSAEDFEIPVEYADLDDPVNAAEALRLIVTAFHQDKALPLDPLYSKLEPCELVLARNPDLYALLKEGQVSKKFQPLRKHQALRLQRNALKFAEVVSKARPALVQFLEGGSFDAWTIGSDSVANDIKQHIFSLQLPRIAGMPSVLLRDLGHFSEDAVLSRRVSNIFARGQHTGERRFLVNASGSGKTRLTFEGLCQNWGLYLVGAIDPNGIGSTDVPDLLKYYLARGGFKHVSTDTAETTRNIEITCRCLRKLLLCRLLVLSIFAEHIHSIGIKPEHLKRWLLLQAVPELIKDRSLEDIFSALFMRTADTDDAHTRDYIAFTLGKLRKLFGPEFHLFVVIDEAQVFMDQHSSAYRDQDGSHYSILREIVDGLDAEFHRHEVSFVVSGIEIPKADFQNSRNIHLHRWCSDTGAFDEEDMHRKYVTRFMPPEYIQTTAGQAFLRRVWEWCRGRHRVTDTLMATLIRDGFQSPHTLLSDYVQRATGFRPKHNQSFVADEKDKRAEILISKIDCDVLTRASNISLKATLLEALLIHLVTTRPPPPLGVDHILVVTRAFGRFIDKQMSECVVDEPVFVAALARWFFNRVSNPTGSQREDSLLDILHQFITSSRIYPAALAFCLSLAFSQGVQVCKVFTFRKSHVPSWARKTANIVMLGGEAPGYAIANTTSGTLAEAPSSLEGIISWLAKDTLSPTPLCLGQFAGGPDLMFGLRLEDGTLIRVVMNGCASTTELRDEPLKEMLKGLDDEHLFKCDDPDMHDRAVAALHAFPAVDAAAPKPFVLRVVAAFPGTVGLASVPQKSTRNVARLNSNLFKTITEKIPASSLFEKIVDAVTLQDRKRKRPIVESSDSESQKRAKSS</sequence>
<accession>A0AAW0D9G6</accession>
<protein>
    <submittedName>
        <fullName evidence="2">Uncharacterized protein</fullName>
    </submittedName>
</protein>
<dbReference type="AlphaFoldDB" id="A0AAW0D9G6"/>